<evidence type="ECO:0000256" key="3">
    <source>
        <dbReference type="ARBA" id="ARBA00023004"/>
    </source>
</evidence>
<accession>R7ZFD3</accession>
<keyword evidence="6" id="KW-0808">Transferase</keyword>
<evidence type="ECO:0000256" key="2">
    <source>
        <dbReference type="ARBA" id="ARBA00022723"/>
    </source>
</evidence>
<keyword evidence="3" id="KW-0408">Iron</keyword>
<dbReference type="GO" id="GO:0020037">
    <property type="term" value="F:heme binding"/>
    <property type="evidence" value="ECO:0007669"/>
    <property type="project" value="InterPro"/>
</dbReference>
<comment type="caution">
    <text evidence="6">The sequence shown here is derived from an EMBL/GenBank/DDBJ whole genome shotgun (WGS) entry which is preliminary data.</text>
</comment>
<organism evidence="6 7">
    <name type="scientific">Lysinibacillus sphaericus OT4b.31</name>
    <dbReference type="NCBI Taxonomy" id="1285586"/>
    <lineage>
        <taxon>Bacteria</taxon>
        <taxon>Bacillati</taxon>
        <taxon>Bacillota</taxon>
        <taxon>Bacilli</taxon>
        <taxon>Bacillales</taxon>
        <taxon>Bacillaceae</taxon>
        <taxon>Lysinibacillus</taxon>
    </lineage>
</organism>
<dbReference type="PROSITE" id="PS00365">
    <property type="entry name" value="NIR_SIR"/>
    <property type="match status" value="1"/>
</dbReference>
<name>R7ZFD3_LYSSH</name>
<dbReference type="HOGENOM" id="CLU_072599_3_0_9"/>
<keyword evidence="4" id="KW-0411">Iron-sulfur</keyword>
<dbReference type="GO" id="GO:0032259">
    <property type="term" value="P:methylation"/>
    <property type="evidence" value="ECO:0007669"/>
    <property type="project" value="UniProtKB-KW"/>
</dbReference>
<dbReference type="GO" id="GO:0008168">
    <property type="term" value="F:methyltransferase activity"/>
    <property type="evidence" value="ECO:0007669"/>
    <property type="project" value="UniProtKB-KW"/>
</dbReference>
<keyword evidence="2" id="KW-0479">Metal-binding</keyword>
<gene>
    <name evidence="6" type="ORF">H131_11423</name>
</gene>
<dbReference type="InterPro" id="IPR006066">
    <property type="entry name" value="NO2/SO3_Rdtase_FeS/sirohaem_BS"/>
</dbReference>
<dbReference type="GO" id="GO:0051539">
    <property type="term" value="F:4 iron, 4 sulfur cluster binding"/>
    <property type="evidence" value="ECO:0007669"/>
    <property type="project" value="UniProtKB-KW"/>
</dbReference>
<dbReference type="RefSeq" id="WP_010859230.1">
    <property type="nucleotide sequence ID" value="NZ_KB933398.1"/>
</dbReference>
<evidence type="ECO:0000256" key="1">
    <source>
        <dbReference type="ARBA" id="ARBA00022485"/>
    </source>
</evidence>
<dbReference type="Gene3D" id="3.30.413.10">
    <property type="entry name" value="Sulfite Reductase Hemoprotein, domain 1"/>
    <property type="match status" value="1"/>
</dbReference>
<keyword evidence="1" id="KW-0004">4Fe-4S</keyword>
<proteinExistence type="predicted"/>
<reference evidence="6 7" key="1">
    <citation type="submission" date="2013-04" db="EMBL/GenBank/DDBJ databases">
        <title>Draft genome of the heavy metal tolerant bacterium Lysinibacillus sphaericus strain OT4b.31.</title>
        <authorList>
            <person name="Pena-Montenegro T.D."/>
            <person name="Dussan J."/>
        </authorList>
    </citation>
    <scope>NUCLEOTIDE SEQUENCE [LARGE SCALE GENOMIC DNA]</scope>
    <source>
        <strain evidence="6 7">OT4b.31</strain>
    </source>
</reference>
<sequence length="223" mass="24768">MNAFRNNIPEKTFATLNANGEFARLAVSPGMINKHYTPAQFQKIAEVVGEGGAIKYSASYSILLSVPTNGVEQAIKTLQQAGLYIAKQGSIVAMKACDFCDGDKMEAAAITEQLYIALEGLEVPKRLRLNVNGCASACYNAIYDDIGLVYQKDSFDIYLGAVPMGVHAQAGTLFAKRVSIQHIEVLLHQIITLYKDYARPEEPFYKFYRRTNTAAFWQHLKNE</sequence>
<protein>
    <submittedName>
        <fullName evidence="6">Precorrin-3B methylase</fullName>
    </submittedName>
</protein>
<dbReference type="OrthoDB" id="2452271at2"/>
<dbReference type="PATRIC" id="fig|1285586.5.peg.2320"/>
<evidence type="ECO:0000256" key="4">
    <source>
        <dbReference type="ARBA" id="ARBA00023014"/>
    </source>
</evidence>
<dbReference type="Proteomes" id="UP000013911">
    <property type="component" value="Unassembled WGS sequence"/>
</dbReference>
<dbReference type="Pfam" id="PF01077">
    <property type="entry name" value="NIR_SIR"/>
    <property type="match status" value="1"/>
</dbReference>
<keyword evidence="6" id="KW-0489">Methyltransferase</keyword>
<dbReference type="InterPro" id="IPR006067">
    <property type="entry name" value="NO2/SO3_Rdtase_4Fe4S_dom"/>
</dbReference>
<dbReference type="GO" id="GO:0016491">
    <property type="term" value="F:oxidoreductase activity"/>
    <property type="evidence" value="ECO:0007669"/>
    <property type="project" value="InterPro"/>
</dbReference>
<evidence type="ECO:0000313" key="6">
    <source>
        <dbReference type="EMBL" id="EON72746.1"/>
    </source>
</evidence>
<evidence type="ECO:0000313" key="7">
    <source>
        <dbReference type="Proteomes" id="UP000013911"/>
    </source>
</evidence>
<dbReference type="AlphaFoldDB" id="R7ZFD3"/>
<dbReference type="eggNOG" id="COG0155">
    <property type="taxonomic scope" value="Bacteria"/>
</dbReference>
<dbReference type="InterPro" id="IPR045854">
    <property type="entry name" value="NO2/SO3_Rdtase_4Fe4S_sf"/>
</dbReference>
<dbReference type="SUPFAM" id="SSF56014">
    <property type="entry name" value="Nitrite and sulphite reductase 4Fe-4S domain-like"/>
    <property type="match status" value="1"/>
</dbReference>
<evidence type="ECO:0000259" key="5">
    <source>
        <dbReference type="Pfam" id="PF01077"/>
    </source>
</evidence>
<dbReference type="EMBL" id="AQPX01000017">
    <property type="protein sequence ID" value="EON72746.1"/>
    <property type="molecule type" value="Genomic_DNA"/>
</dbReference>
<dbReference type="GO" id="GO:0046872">
    <property type="term" value="F:metal ion binding"/>
    <property type="evidence" value="ECO:0007669"/>
    <property type="project" value="UniProtKB-KW"/>
</dbReference>
<feature type="domain" description="Nitrite/sulphite reductase 4Fe-4S" evidence="5">
    <location>
        <begin position="108"/>
        <end position="199"/>
    </location>
</feature>